<dbReference type="InterPro" id="IPR036850">
    <property type="entry name" value="NDK-like_dom_sf"/>
</dbReference>
<evidence type="ECO:0008006" key="2">
    <source>
        <dbReference type="Google" id="ProtNLM"/>
    </source>
</evidence>
<dbReference type="AlphaFoldDB" id="A0A7S1B8D5"/>
<protein>
    <recommendedName>
        <fullName evidence="2">Nucleoside-diphosphate kinase</fullName>
    </recommendedName>
</protein>
<dbReference type="SUPFAM" id="SSF54919">
    <property type="entry name" value="Nucleoside diphosphate kinase, NDK"/>
    <property type="match status" value="1"/>
</dbReference>
<proteinExistence type="predicted"/>
<sequence>MFACRSIRPSAVRFARATRTGSRSITTEASIVNNRGSSAVPISAVALATALYAAFGKEDETKEAVPTVVESVPTAASIDSIRSANYQANELLRLKNKALASAIDDLQVQLSGKTNSAFVFIKPHACKGTPGKVEGVVEENFAKNGIRVTGKGEMPAETIDKNMHIDTHYGAIASKAVKLKPDELNVPDKGKADFEKMFGEKWDDAVKGGKVYNAKDGAAKLGTDAAGLNEEWSKLSRGKDLIKFGGGFYCGKVGDIYVMNGFYMSMRAAYTNPGEKIIWYTVSWPADALSWADFRGKVLGATDPSAAPVGSARRTILDNYEELGLATKPNTGDNGVHASASPFEALAERVNWLGANVETDAYGKGLLAAKVQKDTIVEWSGDSQVSVDGETSEGKTMSVFDTLEDLDADDILAKVSKIH</sequence>
<dbReference type="Gene3D" id="3.30.70.141">
    <property type="entry name" value="Nucleoside diphosphate kinase-like domain"/>
    <property type="match status" value="1"/>
</dbReference>
<evidence type="ECO:0000313" key="1">
    <source>
        <dbReference type="EMBL" id="CAD8878009.1"/>
    </source>
</evidence>
<name>A0A7S1B8D5_9STRA</name>
<gene>
    <name evidence="1" type="ORF">CHYS00102_LOCUS5193</name>
</gene>
<accession>A0A7S1B8D5</accession>
<organism evidence="1">
    <name type="scientific">Corethron hystrix</name>
    <dbReference type="NCBI Taxonomy" id="216773"/>
    <lineage>
        <taxon>Eukaryota</taxon>
        <taxon>Sar</taxon>
        <taxon>Stramenopiles</taxon>
        <taxon>Ochrophyta</taxon>
        <taxon>Bacillariophyta</taxon>
        <taxon>Coscinodiscophyceae</taxon>
        <taxon>Corethrophycidae</taxon>
        <taxon>Corethrales</taxon>
        <taxon>Corethraceae</taxon>
        <taxon>Corethron</taxon>
    </lineage>
</organism>
<dbReference type="EMBL" id="HBFR01007217">
    <property type="protein sequence ID" value="CAD8878009.1"/>
    <property type="molecule type" value="Transcribed_RNA"/>
</dbReference>
<reference evidence="1" key="1">
    <citation type="submission" date="2021-01" db="EMBL/GenBank/DDBJ databases">
        <authorList>
            <person name="Corre E."/>
            <person name="Pelletier E."/>
            <person name="Niang G."/>
            <person name="Scheremetjew M."/>
            <person name="Finn R."/>
            <person name="Kale V."/>
            <person name="Holt S."/>
            <person name="Cochrane G."/>
            <person name="Meng A."/>
            <person name="Brown T."/>
            <person name="Cohen L."/>
        </authorList>
    </citation>
    <scope>NUCLEOTIDE SEQUENCE</scope>
    <source>
        <strain evidence="1">308</strain>
    </source>
</reference>